<accession>A0A173YAN0</accession>
<evidence type="ECO:0000313" key="2">
    <source>
        <dbReference type="Proteomes" id="UP000095647"/>
    </source>
</evidence>
<protein>
    <submittedName>
        <fullName evidence="1">Uncharacterized protein</fullName>
    </submittedName>
</protein>
<gene>
    <name evidence="1" type="ORF">ERS852382_00848</name>
</gene>
<evidence type="ECO:0000313" key="1">
    <source>
        <dbReference type="EMBL" id="CUN60297.1"/>
    </source>
</evidence>
<dbReference type="AlphaFoldDB" id="A0A173YAN0"/>
<name>A0A173YAN0_BIFAD</name>
<reference evidence="1 2" key="1">
    <citation type="submission" date="2015-09" db="EMBL/GenBank/DDBJ databases">
        <authorList>
            <consortium name="Pathogen Informatics"/>
        </authorList>
    </citation>
    <scope>NUCLEOTIDE SEQUENCE [LARGE SCALE GENOMIC DNA]</scope>
    <source>
        <strain evidence="1 2">2789STDY5608824</strain>
    </source>
</reference>
<dbReference type="RefSeq" id="WP_055680275.1">
    <property type="nucleotide sequence ID" value="NZ_CYYI01000003.1"/>
</dbReference>
<proteinExistence type="predicted"/>
<dbReference type="EMBL" id="CYYI01000003">
    <property type="protein sequence ID" value="CUN60297.1"/>
    <property type="molecule type" value="Genomic_DNA"/>
</dbReference>
<organism evidence="1 2">
    <name type="scientific">Bifidobacterium adolescentis</name>
    <dbReference type="NCBI Taxonomy" id="1680"/>
    <lineage>
        <taxon>Bacteria</taxon>
        <taxon>Bacillati</taxon>
        <taxon>Actinomycetota</taxon>
        <taxon>Actinomycetes</taxon>
        <taxon>Bifidobacteriales</taxon>
        <taxon>Bifidobacteriaceae</taxon>
        <taxon>Bifidobacterium</taxon>
    </lineage>
</organism>
<sequence length="130" mass="13973">MRIRNLAKTTKTIISNGNSFAGTVNGQTYTATADGQLLRLWGNIILPMPSSGGTCTAILKDMQGSIRATDNGVTLENGVAICRTANWYTGLVMNSSAKVTLQCRGWFSDSDWQVMQGLGIGCWDKDSAAY</sequence>
<dbReference type="Proteomes" id="UP000095647">
    <property type="component" value="Unassembled WGS sequence"/>
</dbReference>